<proteinExistence type="predicted"/>
<organism evidence="2 3">
    <name type="scientific">Vanilla planifolia</name>
    <name type="common">Vanilla</name>
    <dbReference type="NCBI Taxonomy" id="51239"/>
    <lineage>
        <taxon>Eukaryota</taxon>
        <taxon>Viridiplantae</taxon>
        <taxon>Streptophyta</taxon>
        <taxon>Embryophyta</taxon>
        <taxon>Tracheophyta</taxon>
        <taxon>Spermatophyta</taxon>
        <taxon>Magnoliopsida</taxon>
        <taxon>Liliopsida</taxon>
        <taxon>Asparagales</taxon>
        <taxon>Orchidaceae</taxon>
        <taxon>Vanilloideae</taxon>
        <taxon>Vanilleae</taxon>
        <taxon>Vanilla</taxon>
    </lineage>
</organism>
<dbReference type="AlphaFoldDB" id="A0A835R7Q2"/>
<dbReference type="EMBL" id="JADCNM010000005">
    <property type="protein sequence ID" value="KAG0483749.1"/>
    <property type="molecule type" value="Genomic_DNA"/>
</dbReference>
<reference evidence="2 3" key="1">
    <citation type="journal article" date="2020" name="Nat. Food">
        <title>A phased Vanilla planifolia genome enables genetic improvement of flavour and production.</title>
        <authorList>
            <person name="Hasing T."/>
            <person name="Tang H."/>
            <person name="Brym M."/>
            <person name="Khazi F."/>
            <person name="Huang T."/>
            <person name="Chambers A.H."/>
        </authorList>
    </citation>
    <scope>NUCLEOTIDE SEQUENCE [LARGE SCALE GENOMIC DNA]</scope>
    <source>
        <tissue evidence="2">Leaf</tissue>
    </source>
</reference>
<name>A0A835R7Q2_VANPL</name>
<feature type="region of interest" description="Disordered" evidence="1">
    <location>
        <begin position="36"/>
        <end position="71"/>
    </location>
</feature>
<evidence type="ECO:0000313" key="3">
    <source>
        <dbReference type="Proteomes" id="UP000639772"/>
    </source>
</evidence>
<sequence>MAWPFSRIQNPTVQIALPRVPILSVEPPIGYFSPAAVSNSMGQDKQDLGPNIKRKNPMRVSSSDEGVLPGKTLKTERSTNAFTEIPRLSLIGRFVF</sequence>
<comment type="caution">
    <text evidence="2">The sequence shown here is derived from an EMBL/GenBank/DDBJ whole genome shotgun (WGS) entry which is preliminary data.</text>
</comment>
<accession>A0A835R7Q2</accession>
<dbReference type="Proteomes" id="UP000639772">
    <property type="component" value="Unassembled WGS sequence"/>
</dbReference>
<evidence type="ECO:0000256" key="1">
    <source>
        <dbReference type="SAM" id="MobiDB-lite"/>
    </source>
</evidence>
<evidence type="ECO:0000313" key="2">
    <source>
        <dbReference type="EMBL" id="KAG0483749.1"/>
    </source>
</evidence>
<gene>
    <name evidence="2" type="ORF">HPP92_011833</name>
</gene>
<protein>
    <submittedName>
        <fullName evidence="2">Uncharacterized protein</fullName>
    </submittedName>
</protein>